<dbReference type="SMART" id="SM00343">
    <property type="entry name" value="ZnF_C2HC"/>
    <property type="match status" value="1"/>
</dbReference>
<evidence type="ECO:0000259" key="3">
    <source>
        <dbReference type="PROSITE" id="PS50158"/>
    </source>
</evidence>
<dbReference type="InterPro" id="IPR036291">
    <property type="entry name" value="NAD(P)-bd_dom_sf"/>
</dbReference>
<dbReference type="InterPro" id="IPR002347">
    <property type="entry name" value="SDR_fam"/>
</dbReference>
<dbReference type="PANTHER" id="PTHR48476">
    <property type="entry name" value="SHORT-CHAIN DEHYDROGENASE TIC 32, CHLOROPLASTIC-LIKE"/>
    <property type="match status" value="1"/>
</dbReference>
<dbReference type="Pfam" id="PF00106">
    <property type="entry name" value="adh_short"/>
    <property type="match status" value="2"/>
</dbReference>
<gene>
    <name evidence="4" type="ORF">ZIOFF_045915</name>
</gene>
<dbReference type="Pfam" id="PF00098">
    <property type="entry name" value="zf-CCHC"/>
    <property type="match status" value="1"/>
</dbReference>
<dbReference type="InterPro" id="IPR054722">
    <property type="entry name" value="PolX-like_BBD"/>
</dbReference>
<dbReference type="GO" id="GO:0003676">
    <property type="term" value="F:nucleic acid binding"/>
    <property type="evidence" value="ECO:0007669"/>
    <property type="project" value="InterPro"/>
</dbReference>
<keyword evidence="1" id="KW-0863">Zinc-finger</keyword>
<dbReference type="Pfam" id="PF22936">
    <property type="entry name" value="Pol_BBD"/>
    <property type="match status" value="1"/>
</dbReference>
<reference evidence="4 5" key="1">
    <citation type="submission" date="2020-08" db="EMBL/GenBank/DDBJ databases">
        <title>Plant Genome Project.</title>
        <authorList>
            <person name="Zhang R.-G."/>
        </authorList>
    </citation>
    <scope>NUCLEOTIDE SEQUENCE [LARGE SCALE GENOMIC DNA]</scope>
    <source>
        <tissue evidence="4">Rhizome</tissue>
    </source>
</reference>
<keyword evidence="1" id="KW-0862">Zinc</keyword>
<dbReference type="InterPro" id="IPR055280">
    <property type="entry name" value="TIC32"/>
</dbReference>
<dbReference type="EMBL" id="JACMSC010000012">
    <property type="protein sequence ID" value="KAG6498009.1"/>
    <property type="molecule type" value="Genomic_DNA"/>
</dbReference>
<evidence type="ECO:0000256" key="1">
    <source>
        <dbReference type="PROSITE-ProRule" id="PRU00047"/>
    </source>
</evidence>
<proteinExistence type="predicted"/>
<dbReference type="InterPro" id="IPR001878">
    <property type="entry name" value="Znf_CCHC"/>
</dbReference>
<evidence type="ECO:0000256" key="2">
    <source>
        <dbReference type="SAM" id="MobiDB-lite"/>
    </source>
</evidence>
<name>A0A8J5KVQ1_ZINOF</name>
<feature type="region of interest" description="Disordered" evidence="2">
    <location>
        <begin position="856"/>
        <end position="919"/>
    </location>
</feature>
<dbReference type="SUPFAM" id="SSF57756">
    <property type="entry name" value="Retrovirus zinc finger-like domains"/>
    <property type="match status" value="1"/>
</dbReference>
<feature type="region of interest" description="Disordered" evidence="2">
    <location>
        <begin position="496"/>
        <end position="536"/>
    </location>
</feature>
<feature type="compositionally biased region" description="Low complexity" evidence="2">
    <location>
        <begin position="1056"/>
        <end position="1067"/>
    </location>
</feature>
<feature type="compositionally biased region" description="Polar residues" evidence="2">
    <location>
        <begin position="875"/>
        <end position="884"/>
    </location>
</feature>
<comment type="caution">
    <text evidence="4">The sequence shown here is derived from an EMBL/GenBank/DDBJ whole genome shotgun (WGS) entry which is preliminary data.</text>
</comment>
<dbReference type="Proteomes" id="UP000734854">
    <property type="component" value="Unassembled WGS sequence"/>
</dbReference>
<dbReference type="CDD" id="cd05327">
    <property type="entry name" value="retinol-DH_like_SDR_c_like"/>
    <property type="match status" value="2"/>
</dbReference>
<organism evidence="4 5">
    <name type="scientific">Zingiber officinale</name>
    <name type="common">Ginger</name>
    <name type="synonym">Amomum zingiber</name>
    <dbReference type="NCBI Taxonomy" id="94328"/>
    <lineage>
        <taxon>Eukaryota</taxon>
        <taxon>Viridiplantae</taxon>
        <taxon>Streptophyta</taxon>
        <taxon>Embryophyta</taxon>
        <taxon>Tracheophyta</taxon>
        <taxon>Spermatophyta</taxon>
        <taxon>Magnoliopsida</taxon>
        <taxon>Liliopsida</taxon>
        <taxon>Zingiberales</taxon>
        <taxon>Zingiberaceae</taxon>
        <taxon>Zingiber</taxon>
    </lineage>
</organism>
<sequence>MGYWREATGIKGPSGFGSGSTAEQVTEGIDASGLTVIITGLSSALSKSEFFSPDLVAELIHLVCFLFPPSSPRLLGASSGIGAETARVLALRGAHVIIGARNLEAANNVKQSILESIPSARVDIIQIDVSSLKSVRAFANKFLAMNLPLNILINNAGVMYCPFQLSEDGVELQFATNHLGHFLLTNLLLEKMKTTAAKTGIEGRIVNLSSIAHIGPYREGIKFDKLNDPTVYNDKSAYGQSKLANILHSNELARRLKAEGANVTANSVHPGLVRTNLGRHSPIFMAVLKTVMYILWKNIPQGTATSCYVAVHPSLKGVSGKYFADSNEEKTTDMARDAALAKKLWDFSEELFGIKLITIEEEMLEHIRDAKTPKEVWDIFATLFSKKNDTRLQLLENELLSIAQCDKTIAQYFHKVKLICREISELDPSAPIGEARIKRIIIHGLRPEYRGFIAAIQGWPTQPSLLEFENLLAGQEPMAKQMRGLSLKDEEEALYTNKNKGNFKRHTGGSKKDGDKGKSYHGNGGSRPGGASKNYGDRKKISGECYNCGKVGHMAKDCWSKKRFVQSNTATSNSKENSEDDWDAEALMATEEKDLALTTTQIDYKNDWIVDSGCSNHMTGDKEKLQNLSQYKGARMVVTTDNSRLPIAHVGKTVITSRYNSNQVPLQDVYHVPGMKKNLLSVAQLTSSGHYVLFGPENVKVYRNLKISETPTMEGQRLESLYVMSAESAYIDKTRKSETTVIWHMRLGHVSYSKLNMMMQKSMLKGLPQLDIRTDIICAGCHKFDKKAIRCIFVGYDSQRKGWKCCDPTSERCYTSRNVVFDEASSWWTTEKEVLPESKDLEDKVQQKMREHIVQLQSGSDESGGPNDNDAEQRVAQSPWQTGIYQHPNEEERPNEVEELTPQSQLRRSTRTRRPNPKYPNAAIVEETEITRRVRLVETTGEKCRASDLGLRITQADMPPLESIGEKCKASGATWQSRSQKTGSVAMPYSINGALSSSRGSSFAPVDSSLTLLAVSSAIKREAAWDSSGASPDCPAQPDSASVPHPSRSLRASTLPSRPSSSPVCGSSGIGAETARVMALRGAHVIIGARNMEAANVVKENIQQSIPSAKVDVSELELSSQKSVRAFADRFIERNLPLNVLINNAGVMNCPYKLSEDGIEMQFATNHLGHFLLTNLLLEKMKTTAKESGIEGRIVNLSSVAHIGTYREGIRFDKLNDKASYNDKMAYGQSKLANILHANELARRLKEEGANVTANSVHPGLIETNLMRHSVAFITALRAVSGFMWKTVPQGAATSCYVALNPNMKGVTGRYFADCNEEKPTAKARDEALAKKLWEFSEQLVNSTKAK</sequence>
<protein>
    <recommendedName>
        <fullName evidence="3">CCHC-type domain-containing protein</fullName>
    </recommendedName>
</protein>
<dbReference type="Gene3D" id="3.40.50.720">
    <property type="entry name" value="NAD(P)-binding Rossmann-like Domain"/>
    <property type="match status" value="2"/>
</dbReference>
<dbReference type="InterPro" id="IPR036875">
    <property type="entry name" value="Znf_CCHC_sf"/>
</dbReference>
<feature type="domain" description="CCHC-type" evidence="3">
    <location>
        <begin position="545"/>
        <end position="558"/>
    </location>
</feature>
<dbReference type="InterPro" id="IPR057670">
    <property type="entry name" value="SH3_retrovirus"/>
</dbReference>
<evidence type="ECO:0000313" key="5">
    <source>
        <dbReference type="Proteomes" id="UP000734854"/>
    </source>
</evidence>
<dbReference type="Pfam" id="PF25597">
    <property type="entry name" value="SH3_retrovirus"/>
    <property type="match status" value="1"/>
</dbReference>
<dbReference type="Gene3D" id="4.10.60.10">
    <property type="entry name" value="Zinc finger, CCHC-type"/>
    <property type="match status" value="1"/>
</dbReference>
<keyword evidence="1" id="KW-0479">Metal-binding</keyword>
<dbReference type="PROSITE" id="PS50158">
    <property type="entry name" value="ZF_CCHC"/>
    <property type="match status" value="1"/>
</dbReference>
<dbReference type="GO" id="GO:0008270">
    <property type="term" value="F:zinc ion binding"/>
    <property type="evidence" value="ECO:0007669"/>
    <property type="project" value="UniProtKB-KW"/>
</dbReference>
<dbReference type="PRINTS" id="PR00081">
    <property type="entry name" value="GDHRDH"/>
</dbReference>
<dbReference type="Pfam" id="PF14223">
    <property type="entry name" value="Retrotran_gag_2"/>
    <property type="match status" value="1"/>
</dbReference>
<dbReference type="PANTHER" id="PTHR48476:SF1">
    <property type="entry name" value="SHORT-CHAIN DEHYDROGENASE TIC 32, CHLOROPLASTIC-LIKE"/>
    <property type="match status" value="1"/>
</dbReference>
<accession>A0A8J5KVQ1</accession>
<evidence type="ECO:0000313" key="4">
    <source>
        <dbReference type="EMBL" id="KAG6498009.1"/>
    </source>
</evidence>
<keyword evidence="5" id="KW-1185">Reference proteome</keyword>
<feature type="region of interest" description="Disordered" evidence="2">
    <location>
        <begin position="1026"/>
        <end position="1067"/>
    </location>
</feature>
<dbReference type="SUPFAM" id="SSF51735">
    <property type="entry name" value="NAD(P)-binding Rossmann-fold domains"/>
    <property type="match status" value="2"/>
</dbReference>